<dbReference type="InterPro" id="IPR000682">
    <property type="entry name" value="PCMT"/>
</dbReference>
<keyword evidence="7 12" id="KW-0808">Transferase</keyword>
<keyword evidence="8" id="KW-0949">S-adenosyl-L-methionine</keyword>
<dbReference type="PANTHER" id="PTHR11579">
    <property type="entry name" value="PROTEIN-L-ISOASPARTATE O-METHYLTRANSFERASE"/>
    <property type="match status" value="1"/>
</dbReference>
<evidence type="ECO:0000256" key="6">
    <source>
        <dbReference type="ARBA" id="ARBA00022603"/>
    </source>
</evidence>
<dbReference type="EMBL" id="PCXV01000041">
    <property type="protein sequence ID" value="PIR43960.1"/>
    <property type="molecule type" value="Genomic_DNA"/>
</dbReference>
<evidence type="ECO:0000256" key="1">
    <source>
        <dbReference type="ARBA" id="ARBA00004496"/>
    </source>
</evidence>
<evidence type="ECO:0000256" key="5">
    <source>
        <dbReference type="ARBA" id="ARBA00022490"/>
    </source>
</evidence>
<proteinExistence type="inferred from homology"/>
<evidence type="ECO:0000313" key="12">
    <source>
        <dbReference type="EMBL" id="PIR43960.1"/>
    </source>
</evidence>
<dbReference type="GO" id="GO:0004719">
    <property type="term" value="F:protein-L-isoaspartate (D-aspartate) O-methyltransferase activity"/>
    <property type="evidence" value="ECO:0007669"/>
    <property type="project" value="UniProtKB-EC"/>
</dbReference>
<name>A0A2H0RBW5_9BACT</name>
<evidence type="ECO:0000256" key="7">
    <source>
        <dbReference type="ARBA" id="ARBA00022679"/>
    </source>
</evidence>
<evidence type="ECO:0000256" key="3">
    <source>
        <dbReference type="ARBA" id="ARBA00011890"/>
    </source>
</evidence>
<evidence type="ECO:0000256" key="2">
    <source>
        <dbReference type="ARBA" id="ARBA00005369"/>
    </source>
</evidence>
<keyword evidence="5" id="KW-0963">Cytoplasm</keyword>
<reference evidence="12 13" key="1">
    <citation type="submission" date="2017-09" db="EMBL/GenBank/DDBJ databases">
        <title>Depth-based differentiation of microbial function through sediment-hosted aquifers and enrichment of novel symbionts in the deep terrestrial subsurface.</title>
        <authorList>
            <person name="Probst A.J."/>
            <person name="Ladd B."/>
            <person name="Jarett J.K."/>
            <person name="Geller-Mcgrath D.E."/>
            <person name="Sieber C.M."/>
            <person name="Emerson J.B."/>
            <person name="Anantharaman K."/>
            <person name="Thomas B.C."/>
            <person name="Malmstrom R."/>
            <person name="Stieglmeier M."/>
            <person name="Klingl A."/>
            <person name="Woyke T."/>
            <person name="Ryan C.M."/>
            <person name="Banfield J.F."/>
        </authorList>
    </citation>
    <scope>NUCLEOTIDE SEQUENCE [LARGE SCALE GENOMIC DNA]</scope>
    <source>
        <strain evidence="12">CG10_big_fil_rev_8_21_14_0_10_31_9</strain>
    </source>
</reference>
<accession>A0A2H0RBW5</accession>
<keyword evidence="6 12" id="KW-0489">Methyltransferase</keyword>
<gene>
    <name evidence="12" type="ORF">COV23_02415</name>
</gene>
<dbReference type="CDD" id="cd02440">
    <property type="entry name" value="AdoMet_MTases"/>
    <property type="match status" value="1"/>
</dbReference>
<evidence type="ECO:0000256" key="10">
    <source>
        <dbReference type="ARBA" id="ARBA00031323"/>
    </source>
</evidence>
<dbReference type="Pfam" id="PF01135">
    <property type="entry name" value="PCMT"/>
    <property type="match status" value="1"/>
</dbReference>
<dbReference type="EC" id="2.1.1.77" evidence="3"/>
<comment type="subcellular location">
    <subcellularLocation>
        <location evidence="1">Cytoplasm</location>
    </subcellularLocation>
</comment>
<dbReference type="GO" id="GO:0032259">
    <property type="term" value="P:methylation"/>
    <property type="evidence" value="ECO:0007669"/>
    <property type="project" value="UniProtKB-KW"/>
</dbReference>
<dbReference type="SUPFAM" id="SSF53335">
    <property type="entry name" value="S-adenosyl-L-methionine-dependent methyltransferases"/>
    <property type="match status" value="1"/>
</dbReference>
<protein>
    <recommendedName>
        <fullName evidence="4">Protein-L-isoaspartate O-methyltransferase</fullName>
        <ecNumber evidence="3">2.1.1.77</ecNumber>
    </recommendedName>
    <alternativeName>
        <fullName evidence="11">L-isoaspartyl protein carboxyl methyltransferase</fullName>
    </alternativeName>
    <alternativeName>
        <fullName evidence="9">Protein L-isoaspartyl methyltransferase</fullName>
    </alternativeName>
    <alternativeName>
        <fullName evidence="10">Protein-beta-aspartate methyltransferase</fullName>
    </alternativeName>
</protein>
<dbReference type="InterPro" id="IPR029063">
    <property type="entry name" value="SAM-dependent_MTases_sf"/>
</dbReference>
<organism evidence="12 13">
    <name type="scientific">Candidatus Wolfebacteria bacterium CG10_big_fil_rev_8_21_14_0_10_31_9</name>
    <dbReference type="NCBI Taxonomy" id="1975070"/>
    <lineage>
        <taxon>Bacteria</taxon>
        <taxon>Candidatus Wolfeibacteriota</taxon>
    </lineage>
</organism>
<dbReference type="AlphaFoldDB" id="A0A2H0RBW5"/>
<evidence type="ECO:0000313" key="13">
    <source>
        <dbReference type="Proteomes" id="UP000231602"/>
    </source>
</evidence>
<evidence type="ECO:0000256" key="8">
    <source>
        <dbReference type="ARBA" id="ARBA00022691"/>
    </source>
</evidence>
<evidence type="ECO:0000256" key="11">
    <source>
        <dbReference type="ARBA" id="ARBA00031350"/>
    </source>
</evidence>
<evidence type="ECO:0000256" key="9">
    <source>
        <dbReference type="ARBA" id="ARBA00030757"/>
    </source>
</evidence>
<evidence type="ECO:0000256" key="4">
    <source>
        <dbReference type="ARBA" id="ARBA00013346"/>
    </source>
</evidence>
<dbReference type="Proteomes" id="UP000231602">
    <property type="component" value="Unassembled WGS sequence"/>
</dbReference>
<sequence>MPSEYEILIDSLVSDGYLKTPYLIEAFKKTNRADFVLNEYEKDAYVNAPLSIGYGQTISQPLTVAFMIELLQPKFGEKILEIGAGSGWQTTILGQIVSSSQIISISNGEEIVGNIGKVFATEIIPELYEMAEKNVSKYNFIEKGIVKIILSDGSKGYKNETPFDKIIACAASEVDVPKAWKQQLKIGGRIVSPIGNSIVVIDKISKTEFSKKEYFGFKFVPLVKE</sequence>
<comment type="caution">
    <text evidence="12">The sequence shown here is derived from an EMBL/GenBank/DDBJ whole genome shotgun (WGS) entry which is preliminary data.</text>
</comment>
<comment type="similarity">
    <text evidence="2">Belongs to the methyltransferase superfamily. L-isoaspartyl/D-aspartyl protein methyltransferase family.</text>
</comment>
<dbReference type="PANTHER" id="PTHR11579:SF0">
    <property type="entry name" value="PROTEIN-L-ISOASPARTATE(D-ASPARTATE) O-METHYLTRANSFERASE"/>
    <property type="match status" value="1"/>
</dbReference>
<dbReference type="GO" id="GO:0005737">
    <property type="term" value="C:cytoplasm"/>
    <property type="evidence" value="ECO:0007669"/>
    <property type="project" value="UniProtKB-SubCell"/>
</dbReference>
<dbReference type="Gene3D" id="3.40.50.150">
    <property type="entry name" value="Vaccinia Virus protein VP39"/>
    <property type="match status" value="1"/>
</dbReference>